<feature type="domain" description="U-box" evidence="4">
    <location>
        <begin position="40"/>
        <end position="119"/>
    </location>
</feature>
<sequence length="419" mass="46756">MALPARDPEELGQNWGKGLARCFSVCEDFLDEETSLRLLPIPDRLVCPISVDVMRDPVATADGCIYEREYIEQWIREKRQRRQAVISPSTGVELTSQQLMPVDTLKKAIETYVANRPELCSSFGQRRSVQQATQLLQEKLLEKQIRHNSIEDELDRLQKQMKGNDCRITEMEVLNQSLSEELERVRAELTERDERDNVFRKEVDKSRQKHHLSQQVISELKSQLASAEASCKQFSNKEFALVQDSAFGLKEELSSSSSVVPAARSQLCTLAASDDPAVPALEADGSARTLSRAPVEVEEKGGDDSNRVLSKQTTGADTFDQDQHEQQQEQEEAASQSGQSAFTSSPIKMELLSGPSSQSHADCLAGQNSEIHGLGSRPELTGMVSVGCCLVFWCVLVRLFGGVGFCLVFFLFVYLRFTL</sequence>
<dbReference type="PANTHER" id="PTHR46573:SF1">
    <property type="entry name" value="WD REPEAT, SAM AND U-BOX DOMAIN-CONTAINING PROTEIN 1"/>
    <property type="match status" value="1"/>
</dbReference>
<feature type="compositionally biased region" description="Polar residues" evidence="2">
    <location>
        <begin position="307"/>
        <end position="316"/>
    </location>
</feature>
<evidence type="ECO:0000259" key="4">
    <source>
        <dbReference type="PROSITE" id="PS51698"/>
    </source>
</evidence>
<feature type="coiled-coil region" evidence="1">
    <location>
        <begin position="140"/>
        <end position="237"/>
    </location>
</feature>
<feature type="region of interest" description="Disordered" evidence="2">
    <location>
        <begin position="283"/>
        <end position="339"/>
    </location>
</feature>
<gene>
    <name evidence="5" type="ORF">PGLA1383_LOCUS24336</name>
</gene>
<keyword evidence="1" id="KW-0175">Coiled coil</keyword>
<organism evidence="5 6">
    <name type="scientific">Polarella glacialis</name>
    <name type="common">Dinoflagellate</name>
    <dbReference type="NCBI Taxonomy" id="89957"/>
    <lineage>
        <taxon>Eukaryota</taxon>
        <taxon>Sar</taxon>
        <taxon>Alveolata</taxon>
        <taxon>Dinophyceae</taxon>
        <taxon>Suessiales</taxon>
        <taxon>Suessiaceae</taxon>
        <taxon>Polarella</taxon>
    </lineage>
</organism>
<keyword evidence="3" id="KW-0472">Membrane</keyword>
<keyword evidence="3" id="KW-0812">Transmembrane</keyword>
<dbReference type="CDD" id="cd16655">
    <property type="entry name" value="RING-Ubox_WDSUB1-like"/>
    <property type="match status" value="1"/>
</dbReference>
<protein>
    <recommendedName>
        <fullName evidence="4">U-box domain-containing protein</fullName>
    </recommendedName>
</protein>
<name>A0A813F4H5_POLGL</name>
<reference evidence="5" key="1">
    <citation type="submission" date="2021-02" db="EMBL/GenBank/DDBJ databases">
        <authorList>
            <person name="Dougan E. K."/>
            <person name="Rhodes N."/>
            <person name="Thang M."/>
            <person name="Chan C."/>
        </authorList>
    </citation>
    <scope>NUCLEOTIDE SEQUENCE</scope>
</reference>
<evidence type="ECO:0000313" key="5">
    <source>
        <dbReference type="EMBL" id="CAE8606352.1"/>
    </source>
</evidence>
<dbReference type="GO" id="GO:0004842">
    <property type="term" value="F:ubiquitin-protein transferase activity"/>
    <property type="evidence" value="ECO:0007669"/>
    <property type="project" value="InterPro"/>
</dbReference>
<dbReference type="GO" id="GO:0016567">
    <property type="term" value="P:protein ubiquitination"/>
    <property type="evidence" value="ECO:0007669"/>
    <property type="project" value="InterPro"/>
</dbReference>
<keyword evidence="6" id="KW-1185">Reference proteome</keyword>
<dbReference type="PROSITE" id="PS51698">
    <property type="entry name" value="U_BOX"/>
    <property type="match status" value="1"/>
</dbReference>
<accession>A0A813F4H5</accession>
<dbReference type="AlphaFoldDB" id="A0A813F4H5"/>
<dbReference type="Pfam" id="PF04564">
    <property type="entry name" value="U-box"/>
    <property type="match status" value="1"/>
</dbReference>
<feature type="transmembrane region" description="Helical" evidence="3">
    <location>
        <begin position="390"/>
        <end position="415"/>
    </location>
</feature>
<dbReference type="SMART" id="SM00504">
    <property type="entry name" value="Ubox"/>
    <property type="match status" value="1"/>
</dbReference>
<dbReference type="InterPro" id="IPR052085">
    <property type="entry name" value="WD-SAM-U-box"/>
</dbReference>
<dbReference type="Gene3D" id="3.30.40.10">
    <property type="entry name" value="Zinc/RING finger domain, C3HC4 (zinc finger)"/>
    <property type="match status" value="1"/>
</dbReference>
<dbReference type="Proteomes" id="UP000654075">
    <property type="component" value="Unassembled WGS sequence"/>
</dbReference>
<dbReference type="PANTHER" id="PTHR46573">
    <property type="entry name" value="WD REPEAT, SAM AND U-BOX DOMAIN-CONTAINING PROTEIN 1"/>
    <property type="match status" value="1"/>
</dbReference>
<evidence type="ECO:0000313" key="6">
    <source>
        <dbReference type="Proteomes" id="UP000654075"/>
    </source>
</evidence>
<dbReference type="EMBL" id="CAJNNV010019073">
    <property type="protein sequence ID" value="CAE8606352.1"/>
    <property type="molecule type" value="Genomic_DNA"/>
</dbReference>
<dbReference type="InterPro" id="IPR003613">
    <property type="entry name" value="Ubox_domain"/>
</dbReference>
<dbReference type="SUPFAM" id="SSF57850">
    <property type="entry name" value="RING/U-box"/>
    <property type="match status" value="1"/>
</dbReference>
<evidence type="ECO:0000256" key="2">
    <source>
        <dbReference type="SAM" id="MobiDB-lite"/>
    </source>
</evidence>
<evidence type="ECO:0000256" key="1">
    <source>
        <dbReference type="SAM" id="Coils"/>
    </source>
</evidence>
<evidence type="ECO:0000256" key="3">
    <source>
        <dbReference type="SAM" id="Phobius"/>
    </source>
</evidence>
<feature type="compositionally biased region" description="Basic and acidic residues" evidence="2">
    <location>
        <begin position="295"/>
        <end position="306"/>
    </location>
</feature>
<proteinExistence type="predicted"/>
<comment type="caution">
    <text evidence="5">The sequence shown here is derived from an EMBL/GenBank/DDBJ whole genome shotgun (WGS) entry which is preliminary data.</text>
</comment>
<dbReference type="OrthoDB" id="629492at2759"/>
<keyword evidence="3" id="KW-1133">Transmembrane helix</keyword>
<dbReference type="InterPro" id="IPR013083">
    <property type="entry name" value="Znf_RING/FYVE/PHD"/>
</dbReference>